<feature type="region of interest" description="Disordered" evidence="7">
    <location>
        <begin position="145"/>
        <end position="166"/>
    </location>
</feature>
<evidence type="ECO:0000256" key="3">
    <source>
        <dbReference type="ARBA" id="ARBA00009734"/>
    </source>
</evidence>
<dbReference type="AlphaFoldDB" id="A0A2H3AW73"/>
<name>A0A2H3AW73_9AGAR</name>
<organism evidence="8 9">
    <name type="scientific">Armillaria solidipes</name>
    <dbReference type="NCBI Taxonomy" id="1076256"/>
    <lineage>
        <taxon>Eukaryota</taxon>
        <taxon>Fungi</taxon>
        <taxon>Dikarya</taxon>
        <taxon>Basidiomycota</taxon>
        <taxon>Agaricomycotina</taxon>
        <taxon>Agaricomycetes</taxon>
        <taxon>Agaricomycetidae</taxon>
        <taxon>Agaricales</taxon>
        <taxon>Marasmiineae</taxon>
        <taxon>Physalacriaceae</taxon>
        <taxon>Armillaria</taxon>
    </lineage>
</organism>
<gene>
    <name evidence="8" type="ORF">ARMSODRAFT_965338</name>
</gene>
<comment type="subcellular location">
    <subcellularLocation>
        <location evidence="2">Mitochondrion</location>
    </subcellularLocation>
</comment>
<evidence type="ECO:0000313" key="8">
    <source>
        <dbReference type="EMBL" id="PBK60974.1"/>
    </source>
</evidence>
<dbReference type="Proteomes" id="UP000218334">
    <property type="component" value="Unassembled WGS sequence"/>
</dbReference>
<feature type="compositionally biased region" description="Basic and acidic residues" evidence="7">
    <location>
        <begin position="145"/>
        <end position="157"/>
    </location>
</feature>
<evidence type="ECO:0000313" key="9">
    <source>
        <dbReference type="Proteomes" id="UP000218334"/>
    </source>
</evidence>
<evidence type="ECO:0000256" key="6">
    <source>
        <dbReference type="ARBA" id="ARBA00023128"/>
    </source>
</evidence>
<evidence type="ECO:0000256" key="4">
    <source>
        <dbReference type="ARBA" id="ARBA00022946"/>
    </source>
</evidence>
<dbReference type="PANTHER" id="PTHR28071">
    <property type="entry name" value="REDOX PROTEIN FMP46, MITOCHONDRIAL-RELATED"/>
    <property type="match status" value="1"/>
</dbReference>
<evidence type="ECO:0000256" key="7">
    <source>
        <dbReference type="SAM" id="MobiDB-lite"/>
    </source>
</evidence>
<dbReference type="GO" id="GO:0016491">
    <property type="term" value="F:oxidoreductase activity"/>
    <property type="evidence" value="ECO:0007669"/>
    <property type="project" value="UniProtKB-KW"/>
</dbReference>
<evidence type="ECO:0000256" key="1">
    <source>
        <dbReference type="ARBA" id="ARBA00002963"/>
    </source>
</evidence>
<protein>
    <recommendedName>
        <fullName evidence="10">Thioredoxin-like protein</fullName>
    </recommendedName>
</protein>
<accession>A0A2H3AW73</accession>
<dbReference type="GO" id="GO:0005739">
    <property type="term" value="C:mitochondrion"/>
    <property type="evidence" value="ECO:0007669"/>
    <property type="project" value="UniProtKB-SubCell"/>
</dbReference>
<dbReference type="PANTHER" id="PTHR28071:SF1">
    <property type="entry name" value="REDOX PROTEIN FMP46, MITOCHONDRIAL-RELATED"/>
    <property type="match status" value="1"/>
</dbReference>
<dbReference type="Gene3D" id="3.40.30.10">
    <property type="entry name" value="Glutaredoxin"/>
    <property type="match status" value="1"/>
</dbReference>
<comment type="similarity">
    <text evidence="3">Belongs to the FMP46 family.</text>
</comment>
<evidence type="ECO:0000256" key="5">
    <source>
        <dbReference type="ARBA" id="ARBA00023002"/>
    </source>
</evidence>
<keyword evidence="6" id="KW-0496">Mitochondrion</keyword>
<proteinExistence type="inferred from homology"/>
<sequence length="166" mass="18182">MFASLNRVARSVSIFHNPASPPSLKALELLQKAVSGPYPPDTTSNPPLYFNLDVVEGPPTRDQLETISSYVKTSGQQPASSIFLSAHPSAPYDGDQPSTLGGVFQAASRNPNALKWPIVVDWFGGKASVGDIEGVKKILEDLRRERDEVRPEEKSESSGKSWFKIW</sequence>
<keyword evidence="5" id="KW-0560">Oxidoreductase</keyword>
<keyword evidence="9" id="KW-1185">Reference proteome</keyword>
<dbReference type="InterPro" id="IPR036249">
    <property type="entry name" value="Thioredoxin-like_sf"/>
</dbReference>
<dbReference type="InterPro" id="IPR012882">
    <property type="entry name" value="Fmp46"/>
</dbReference>
<dbReference type="SUPFAM" id="SSF52833">
    <property type="entry name" value="Thioredoxin-like"/>
    <property type="match status" value="1"/>
</dbReference>
<evidence type="ECO:0000256" key="2">
    <source>
        <dbReference type="ARBA" id="ARBA00004173"/>
    </source>
</evidence>
<comment type="function">
    <text evidence="1">Putative mitochondrial redox protein which could be involved in the reduction of small toxic molecules.</text>
</comment>
<keyword evidence="4" id="KW-0809">Transit peptide</keyword>
<evidence type="ECO:0008006" key="10">
    <source>
        <dbReference type="Google" id="ProtNLM"/>
    </source>
</evidence>
<reference evidence="9" key="1">
    <citation type="journal article" date="2017" name="Nat. Ecol. Evol.">
        <title>Genome expansion and lineage-specific genetic innovations in the forest pathogenic fungi Armillaria.</title>
        <authorList>
            <person name="Sipos G."/>
            <person name="Prasanna A.N."/>
            <person name="Walter M.C."/>
            <person name="O'Connor E."/>
            <person name="Balint B."/>
            <person name="Krizsan K."/>
            <person name="Kiss B."/>
            <person name="Hess J."/>
            <person name="Varga T."/>
            <person name="Slot J."/>
            <person name="Riley R."/>
            <person name="Boka B."/>
            <person name="Rigling D."/>
            <person name="Barry K."/>
            <person name="Lee J."/>
            <person name="Mihaltcheva S."/>
            <person name="LaButti K."/>
            <person name="Lipzen A."/>
            <person name="Waldron R."/>
            <person name="Moloney N.M."/>
            <person name="Sperisen C."/>
            <person name="Kredics L."/>
            <person name="Vagvoelgyi C."/>
            <person name="Patrignani A."/>
            <person name="Fitzpatrick D."/>
            <person name="Nagy I."/>
            <person name="Doyle S."/>
            <person name="Anderson J.B."/>
            <person name="Grigoriev I.V."/>
            <person name="Gueldener U."/>
            <person name="Muensterkoetter M."/>
            <person name="Nagy L.G."/>
        </authorList>
    </citation>
    <scope>NUCLEOTIDE SEQUENCE [LARGE SCALE GENOMIC DNA]</scope>
    <source>
        <strain evidence="9">28-4</strain>
    </source>
</reference>
<dbReference type="EMBL" id="KZ293480">
    <property type="protein sequence ID" value="PBK60974.1"/>
    <property type="molecule type" value="Genomic_DNA"/>
</dbReference>
<dbReference type="Pfam" id="PF07955">
    <property type="entry name" value="DUF1687"/>
    <property type="match status" value="1"/>
</dbReference>